<dbReference type="AlphaFoldDB" id="A0A9D3MK82"/>
<reference evidence="6" key="1">
    <citation type="submission" date="2021-01" db="EMBL/GenBank/DDBJ databases">
        <title>A chromosome-scale assembly of European eel, Anguilla anguilla.</title>
        <authorList>
            <person name="Henkel C."/>
            <person name="Jong-Raadsen S.A."/>
            <person name="Dufour S."/>
            <person name="Weltzien F.-A."/>
            <person name="Palstra A.P."/>
            <person name="Pelster B."/>
            <person name="Spaink H.P."/>
            <person name="Van Den Thillart G.E."/>
            <person name="Jansen H."/>
            <person name="Zahm M."/>
            <person name="Klopp C."/>
            <person name="Cedric C."/>
            <person name="Louis A."/>
            <person name="Berthelot C."/>
            <person name="Parey E."/>
            <person name="Roest Crollius H."/>
            <person name="Montfort J."/>
            <person name="Robinson-Rechavi M."/>
            <person name="Bucao C."/>
            <person name="Bouchez O."/>
            <person name="Gislard M."/>
            <person name="Lluch J."/>
            <person name="Milhes M."/>
            <person name="Lampietro C."/>
            <person name="Lopez Roques C."/>
            <person name="Donnadieu C."/>
            <person name="Braasch I."/>
            <person name="Desvignes T."/>
            <person name="Postlethwait J."/>
            <person name="Bobe J."/>
            <person name="Guiguen Y."/>
            <person name="Dirks R."/>
        </authorList>
    </citation>
    <scope>NUCLEOTIDE SEQUENCE</scope>
    <source>
        <strain evidence="6">Tag_6206</strain>
        <tissue evidence="6">Liver</tissue>
    </source>
</reference>
<evidence type="ECO:0000256" key="3">
    <source>
        <dbReference type="ARBA" id="ARBA00023134"/>
    </source>
</evidence>
<feature type="non-terminal residue" evidence="6">
    <location>
        <position position="332"/>
    </location>
</feature>
<comment type="similarity">
    <text evidence="1">Belongs to the TRAFAC class TrmE-Era-EngA-EngB-Septin-like GTPase superfamily. AIG1/Toc34/Toc159-like paraseptin GTPase family. IAN subfamily.</text>
</comment>
<dbReference type="InterPro" id="IPR006703">
    <property type="entry name" value="G_AIG1"/>
</dbReference>
<keyword evidence="4" id="KW-0175">Coiled coil</keyword>
<organism evidence="6 7">
    <name type="scientific">Anguilla anguilla</name>
    <name type="common">European freshwater eel</name>
    <name type="synonym">Muraena anguilla</name>
    <dbReference type="NCBI Taxonomy" id="7936"/>
    <lineage>
        <taxon>Eukaryota</taxon>
        <taxon>Metazoa</taxon>
        <taxon>Chordata</taxon>
        <taxon>Craniata</taxon>
        <taxon>Vertebrata</taxon>
        <taxon>Euteleostomi</taxon>
        <taxon>Actinopterygii</taxon>
        <taxon>Neopterygii</taxon>
        <taxon>Teleostei</taxon>
        <taxon>Anguilliformes</taxon>
        <taxon>Anguillidae</taxon>
        <taxon>Anguilla</taxon>
    </lineage>
</organism>
<dbReference type="Gene3D" id="3.40.50.300">
    <property type="entry name" value="P-loop containing nucleotide triphosphate hydrolases"/>
    <property type="match status" value="2"/>
</dbReference>
<evidence type="ECO:0000313" key="7">
    <source>
        <dbReference type="Proteomes" id="UP001044222"/>
    </source>
</evidence>
<keyword evidence="3" id="KW-0342">GTP-binding</keyword>
<proteinExistence type="inferred from homology"/>
<dbReference type="InterPro" id="IPR027417">
    <property type="entry name" value="P-loop_NTPase"/>
</dbReference>
<dbReference type="PANTHER" id="PTHR10903:SF170">
    <property type="entry name" value="GTPASE IMAP FAMILY MEMBER 7"/>
    <property type="match status" value="1"/>
</dbReference>
<name>A0A9D3MK82_ANGAN</name>
<keyword evidence="7" id="KW-1185">Reference proteome</keyword>
<accession>A0A9D3MK82</accession>
<dbReference type="PANTHER" id="PTHR10903">
    <property type="entry name" value="GTPASE, IMAP FAMILY MEMBER-RELATED"/>
    <property type="match status" value="1"/>
</dbReference>
<dbReference type="EMBL" id="JAFIRN010000005">
    <property type="protein sequence ID" value="KAG5849441.1"/>
    <property type="molecule type" value="Genomic_DNA"/>
</dbReference>
<dbReference type="CDD" id="cd01852">
    <property type="entry name" value="AIG1"/>
    <property type="match status" value="1"/>
</dbReference>
<keyword evidence="2" id="KW-0547">Nucleotide-binding</keyword>
<evidence type="ECO:0000256" key="1">
    <source>
        <dbReference type="ARBA" id="ARBA00008535"/>
    </source>
</evidence>
<evidence type="ECO:0000256" key="2">
    <source>
        <dbReference type="ARBA" id="ARBA00022741"/>
    </source>
</evidence>
<feature type="coiled-coil region" evidence="4">
    <location>
        <begin position="193"/>
        <end position="224"/>
    </location>
</feature>
<protein>
    <recommendedName>
        <fullName evidence="5">AIG1-type G domain-containing protein</fullName>
    </recommendedName>
</protein>
<dbReference type="Proteomes" id="UP001044222">
    <property type="component" value="Unassembled WGS sequence"/>
</dbReference>
<evidence type="ECO:0000259" key="5">
    <source>
        <dbReference type="PROSITE" id="PS51720"/>
    </source>
</evidence>
<dbReference type="SUPFAM" id="SSF52540">
    <property type="entry name" value="P-loop containing nucleoside triphosphate hydrolases"/>
    <property type="match status" value="1"/>
</dbReference>
<comment type="caution">
    <text evidence="6">The sequence shown here is derived from an EMBL/GenBank/DDBJ whole genome shotgun (WGS) entry which is preliminary data.</text>
</comment>
<feature type="domain" description="AIG1-type G" evidence="5">
    <location>
        <begin position="1"/>
        <end position="198"/>
    </location>
</feature>
<dbReference type="InterPro" id="IPR045058">
    <property type="entry name" value="GIMA/IAN/Toc"/>
</dbReference>
<sequence>MSSPRLVLVGKTGTGKSSAGNTILGNIFFQVLLHFTPVTTKCQRGEREVDGRTVTVVDTPGVTELMVSREDAKDEIAECFSMCAPGPHAFLLVIKLGRFTPEEKRAVEVFEEMFGEDAFEYTMVLFTHGDQVENTDDLEALVKNCEELTYLLHKVNLRYHVFNNKKNDRTQVIELLNKIDKMVGERGHYTSELFQKAEERRKQKQEKERLRREEEELRQEWYEKPELRILLMGKTTASNRNAREIILEERFQYSDTEGCEKINGEVLGRRVSVVETVGLSDACRKSEKEIMHEILSCICLTSPGPHAFVIVERSQEDSAEREDILKLIKDVF</sequence>
<dbReference type="GO" id="GO:0005525">
    <property type="term" value="F:GTP binding"/>
    <property type="evidence" value="ECO:0007669"/>
    <property type="project" value="UniProtKB-KW"/>
</dbReference>
<dbReference type="PROSITE" id="PS51720">
    <property type="entry name" value="G_AIG1"/>
    <property type="match status" value="1"/>
</dbReference>
<dbReference type="Pfam" id="PF04548">
    <property type="entry name" value="AIG1"/>
    <property type="match status" value="2"/>
</dbReference>
<evidence type="ECO:0000313" key="6">
    <source>
        <dbReference type="EMBL" id="KAG5849441.1"/>
    </source>
</evidence>
<dbReference type="FunFam" id="3.40.50.300:FF:000366">
    <property type="entry name" value="GTPase, IMAP family member 2"/>
    <property type="match status" value="1"/>
</dbReference>
<gene>
    <name evidence="6" type="ORF">ANANG_G00110420</name>
</gene>
<evidence type="ECO:0000256" key="4">
    <source>
        <dbReference type="SAM" id="Coils"/>
    </source>
</evidence>